<dbReference type="AlphaFoldDB" id="A0A8B6DK43"/>
<feature type="compositionally biased region" description="Basic and acidic residues" evidence="2">
    <location>
        <begin position="429"/>
        <end position="452"/>
    </location>
</feature>
<gene>
    <name evidence="4" type="ORF">MGAL_10B084953</name>
</gene>
<evidence type="ECO:0000313" key="4">
    <source>
        <dbReference type="EMBL" id="VDI20368.1"/>
    </source>
</evidence>
<feature type="region of interest" description="Disordered" evidence="2">
    <location>
        <begin position="174"/>
        <end position="200"/>
    </location>
</feature>
<feature type="compositionally biased region" description="Polar residues" evidence="2">
    <location>
        <begin position="180"/>
        <end position="198"/>
    </location>
</feature>
<feature type="region of interest" description="Disordered" evidence="2">
    <location>
        <begin position="17"/>
        <end position="38"/>
    </location>
</feature>
<evidence type="ECO:0000256" key="1">
    <source>
        <dbReference type="PROSITE-ProRule" id="PRU00047"/>
    </source>
</evidence>
<reference evidence="4" key="1">
    <citation type="submission" date="2018-11" db="EMBL/GenBank/DDBJ databases">
        <authorList>
            <person name="Alioto T."/>
            <person name="Alioto T."/>
        </authorList>
    </citation>
    <scope>NUCLEOTIDE SEQUENCE</scope>
</reference>
<feature type="domain" description="CCHC-type" evidence="3">
    <location>
        <begin position="821"/>
        <end position="836"/>
    </location>
</feature>
<proteinExistence type="predicted"/>
<dbReference type="EMBL" id="UYJE01003580">
    <property type="protein sequence ID" value="VDI20368.1"/>
    <property type="molecule type" value="Genomic_DNA"/>
</dbReference>
<keyword evidence="1" id="KW-0863">Zinc-finger</keyword>
<keyword evidence="5" id="KW-1185">Reference proteome</keyword>
<feature type="region of interest" description="Disordered" evidence="2">
    <location>
        <begin position="767"/>
        <end position="812"/>
    </location>
</feature>
<keyword evidence="1" id="KW-0862">Zinc</keyword>
<feature type="compositionally biased region" description="Polar residues" evidence="2">
    <location>
        <begin position="385"/>
        <end position="395"/>
    </location>
</feature>
<feature type="compositionally biased region" description="Polar residues" evidence="2">
    <location>
        <begin position="368"/>
        <end position="377"/>
    </location>
</feature>
<feature type="compositionally biased region" description="Basic and acidic residues" evidence="2">
    <location>
        <begin position="860"/>
        <end position="870"/>
    </location>
</feature>
<dbReference type="InterPro" id="IPR005162">
    <property type="entry name" value="Retrotrans_gag_dom"/>
</dbReference>
<feature type="region of interest" description="Disordered" evidence="2">
    <location>
        <begin position="350"/>
        <end position="539"/>
    </location>
</feature>
<dbReference type="Pfam" id="PF03732">
    <property type="entry name" value="Retrotrans_gag"/>
    <property type="match status" value="1"/>
</dbReference>
<feature type="compositionally biased region" description="Low complexity" evidence="2">
    <location>
        <begin position="510"/>
        <end position="528"/>
    </location>
</feature>
<feature type="compositionally biased region" description="Polar residues" evidence="2">
    <location>
        <begin position="767"/>
        <end position="786"/>
    </location>
</feature>
<evidence type="ECO:0000259" key="3">
    <source>
        <dbReference type="PROSITE" id="PS50158"/>
    </source>
</evidence>
<comment type="caution">
    <text evidence="4">The sequence shown here is derived from an EMBL/GenBank/DDBJ whole genome shotgun (WGS) entry which is preliminary data.</text>
</comment>
<evidence type="ECO:0000313" key="5">
    <source>
        <dbReference type="Proteomes" id="UP000596742"/>
    </source>
</evidence>
<organism evidence="4 5">
    <name type="scientific">Mytilus galloprovincialis</name>
    <name type="common">Mediterranean mussel</name>
    <dbReference type="NCBI Taxonomy" id="29158"/>
    <lineage>
        <taxon>Eukaryota</taxon>
        <taxon>Metazoa</taxon>
        <taxon>Spiralia</taxon>
        <taxon>Lophotrochozoa</taxon>
        <taxon>Mollusca</taxon>
        <taxon>Bivalvia</taxon>
        <taxon>Autobranchia</taxon>
        <taxon>Pteriomorphia</taxon>
        <taxon>Mytilida</taxon>
        <taxon>Mytiloidea</taxon>
        <taxon>Mytilidae</taxon>
        <taxon>Mytilinae</taxon>
        <taxon>Mytilus</taxon>
    </lineage>
</organism>
<feature type="compositionally biased region" description="Polar residues" evidence="2">
    <location>
        <begin position="453"/>
        <end position="464"/>
    </location>
</feature>
<name>A0A8B6DK43_MYTGA</name>
<feature type="region of interest" description="Disordered" evidence="2">
    <location>
        <begin position="129"/>
        <end position="148"/>
    </location>
</feature>
<accession>A0A8B6DK43</accession>
<dbReference type="Gene3D" id="4.10.60.10">
    <property type="entry name" value="Zinc finger, CCHC-type"/>
    <property type="match status" value="1"/>
</dbReference>
<evidence type="ECO:0000256" key="2">
    <source>
        <dbReference type="SAM" id="MobiDB-lite"/>
    </source>
</evidence>
<dbReference type="InterPro" id="IPR001878">
    <property type="entry name" value="Znf_CCHC"/>
</dbReference>
<dbReference type="SMART" id="SM00343">
    <property type="entry name" value="ZnF_C2HC"/>
    <property type="match status" value="1"/>
</dbReference>
<dbReference type="SUPFAM" id="SSF57756">
    <property type="entry name" value="Retrovirus zinc finger-like domains"/>
    <property type="match status" value="1"/>
</dbReference>
<feature type="region of interest" description="Disordered" evidence="2">
    <location>
        <begin position="843"/>
        <end position="888"/>
    </location>
</feature>
<dbReference type="OrthoDB" id="6180641at2759"/>
<dbReference type="InterPro" id="IPR036875">
    <property type="entry name" value="Znf_CCHC_sf"/>
</dbReference>
<sequence>MDPEECHSTDLKGTNISCIPEYESPPYYPAQRDKRTEDHKQIAHLQDFNSNIRQWLEECDTQDEVASSCSEEGACSSLEWDKRCLEQVQRRSEHLTMLEQSRGAAPQESFSSDSLNSDLSVCNNEYRTPPRTNMVVHPQPESQQDGNVLKQPNDRMFTPLSQTWHTPHPVVDQQEDCNRQQEVQQTQPRYNSPDNDQQPRFLHTPTPDHVHFSPSVQHEHHYVNQYQHGFNSLHRLEVNQSQQPTVHSQIDIHSCPTNQHPGFNKVQQRVQMQQKVQCLQQRLDQLQQGVINYAQPVQQQHLAAAPVFIPQQRLQQQVSEVVHQQPNYPEPRFQPPSSVTRIQQHKMIGHPTSMFQPPRGGPPPQAPTNVTPYNQQYIPGLTYPSLGQPNLSGYQPQPLHVPQLPIPGTQQQPPPSGAPKPHYNQPSVKQKEYNRDYYGRQRRSDPRHKYTGDSDTSYVSAYRQTRTKRRSEPEYNRPLENQQRDFSPLRSVRSFPLHRSRSSPRRSRGSSDSQSESDTDMQSSTSSQESRKKKKIENRQFLSSIPKTLRYSGKGNWKAFHTKFSGYAKIAEWTDKQKREQLCWCLDDAASEYYTLLLENNKTASFTDIISNMNKRFGHQELPETSQVQFQTSAQGEKETLEEWSERVLTLATRAYSRYSEQLMTEQAIMRFCQGCNDTVAGTEACISKPKSMDAALDMIRWCQYTRKAVSAIQKTSKKEEESLSEKSVNSPVVLGVGSTKSSMDNRLSRIEEYIEKMMLIVTSLVQEQSAKQGTSPNSRSPNQDNRYSDYSPRRNGRSRGRGNNSGDKRYTRRDYYNNECFNCHQQGHYIKDCPDLYVQETGRQSVQKEPTSQQVSFDENNKDNSHESEGVVSGIKYSEITRSSQTL</sequence>
<feature type="compositionally biased region" description="Polar residues" evidence="2">
    <location>
        <begin position="843"/>
        <end position="859"/>
    </location>
</feature>
<feature type="compositionally biased region" description="Basic residues" evidence="2">
    <location>
        <begin position="496"/>
        <end position="508"/>
    </location>
</feature>
<dbReference type="GO" id="GO:0008270">
    <property type="term" value="F:zinc ion binding"/>
    <property type="evidence" value="ECO:0007669"/>
    <property type="project" value="UniProtKB-KW"/>
</dbReference>
<protein>
    <recommendedName>
        <fullName evidence="3">CCHC-type domain-containing protein</fullName>
    </recommendedName>
</protein>
<keyword evidence="1" id="KW-0479">Metal-binding</keyword>
<dbReference type="Proteomes" id="UP000596742">
    <property type="component" value="Unassembled WGS sequence"/>
</dbReference>
<dbReference type="PROSITE" id="PS50158">
    <property type="entry name" value="ZF_CCHC"/>
    <property type="match status" value="1"/>
</dbReference>
<dbReference type="GO" id="GO:0003676">
    <property type="term" value="F:nucleic acid binding"/>
    <property type="evidence" value="ECO:0007669"/>
    <property type="project" value="InterPro"/>
</dbReference>